<name>A0A6F8YRL3_9ACTN</name>
<sequence>MRTAEIKRRFLAHFAANGHTVVPSAALPAIDDPNLLFINAGMVQFVPYFLGQRTPPYPRAVSVQKCIRTPDIDEVGKTSRHGTFFQMNGNFSFGDYFKEGAIPLAWELSTKPVSGGGFGLDGDRIWATVYLDDDEAIEIWHKTVGLPMERIVRRGKRDNYWSMGIPGPAGPCSELYYDRGPDYGPGGGPDVDEDRFLEFWNLVFMQYEIADVKSKEDFRVVRELPKKNIDTGMGLERIASILQGVDNLYEIDEVRPILALAAELTGREYGARSGHVAGESHPDDVRLRVIADHVRTALVLIGDGVTPSNEGRGYVLRRIMRRAVRSIRLLGWQEPALPLLLPVARDCMSPSYPELATDFDRISQYAYAEEDAFLSTLRAGTTILDTAISTARQQGSPTLSGDQAFALHDTYGFPIDLTLEIAAEQGLTVDSEGFRALMADQRARAKADARARKTGHADLSAYRVIVDRHGPTRWLAYDTLTTDSAVLALQDAAGVSVSVAEAGDIVTVFLDSTPFYAESGGQHADAGTLSGDSVEAEVLDVQRPVKGLVAHQVRIVAGALVISDRVRAGVDPQWRLGARQAHTGTHLVHAALRQVLGPTALQSGSFNRPGYLRLDFAWPTSLSATLRGDIEQITNSKIRDDLPVTAAYMPLAAARERGALALFGETYDEVVRVVQIDGPWSRELCGGTHVEHTAQVGPLAVTAQASVGAGVRRIEAVTGLEAFTYLARERDLVTQLAEQLRAPREELPGRVEALIGRAKSAERRAERLQRQLLHVQARQAAAGAVTVGPYAYASASAGPEVNPRQLAEFIRDALPFQPGIAAVAARTTRATQLVVAANPAAVAEGADAARLVNDVLGSHEGGNPALAQGGRPGAEPGNLLAALGVLLARTC</sequence>
<dbReference type="PANTHER" id="PTHR11777:SF9">
    <property type="entry name" value="ALANINE--TRNA LIGASE, CYTOPLASMIC"/>
    <property type="match status" value="1"/>
</dbReference>
<feature type="binding site" evidence="13">
    <location>
        <position position="582"/>
    </location>
    <ligand>
        <name>Zn(2+)</name>
        <dbReference type="ChEBI" id="CHEBI:29105"/>
    </ligand>
</feature>
<feature type="binding site" evidence="13">
    <location>
        <position position="689"/>
    </location>
    <ligand>
        <name>Zn(2+)</name>
        <dbReference type="ChEBI" id="CHEBI:29105"/>
    </ligand>
</feature>
<evidence type="ECO:0000256" key="8">
    <source>
        <dbReference type="ARBA" id="ARBA00022884"/>
    </source>
</evidence>
<dbReference type="GO" id="GO:0000049">
    <property type="term" value="F:tRNA binding"/>
    <property type="evidence" value="ECO:0007669"/>
    <property type="project" value="UniProtKB-KW"/>
</dbReference>
<keyword evidence="3 13" id="KW-0436">Ligase</keyword>
<comment type="cofactor">
    <cofactor evidence="13">
        <name>Zn(2+)</name>
        <dbReference type="ChEBI" id="CHEBI:29105"/>
    </cofactor>
    <text evidence="13">Binds 1 zinc ion per subunit.</text>
</comment>
<keyword evidence="9 13" id="KW-0648">Protein biosynthesis</keyword>
<comment type="subcellular location">
    <subcellularLocation>
        <location evidence="13">Cytoplasm</location>
    </subcellularLocation>
</comment>
<dbReference type="Gene3D" id="6.10.250.550">
    <property type="match status" value="1"/>
</dbReference>
<comment type="domain">
    <text evidence="13">Consists of three domains; the N-terminal catalytic domain, the editing domain and the C-terminal C-Ala domain. The editing domain removes incorrectly charged amino acids, while the C-Ala domain, along with tRNA(Ala), serves as a bridge to cooperatively bring together the editing and aminoacylation centers thus stimulating deacylation of misacylated tRNAs.</text>
</comment>
<evidence type="ECO:0000313" key="16">
    <source>
        <dbReference type="EMBL" id="BCB88825.1"/>
    </source>
</evidence>
<keyword evidence="8 13" id="KW-0694">RNA-binding</keyword>
<evidence type="ECO:0000256" key="5">
    <source>
        <dbReference type="ARBA" id="ARBA00022741"/>
    </source>
</evidence>
<dbReference type="SUPFAM" id="SSF55186">
    <property type="entry name" value="ThrRS/AlaRS common domain"/>
    <property type="match status" value="1"/>
</dbReference>
<dbReference type="Pfam" id="PF07973">
    <property type="entry name" value="tRNA_SAD"/>
    <property type="match status" value="1"/>
</dbReference>
<dbReference type="InterPro" id="IPR018163">
    <property type="entry name" value="Thr/Ala-tRNA-synth_IIc_edit"/>
</dbReference>
<feature type="domain" description="Alanyl-transfer RNA synthetases family profile" evidence="15">
    <location>
        <begin position="1"/>
        <end position="728"/>
    </location>
</feature>
<evidence type="ECO:0000256" key="2">
    <source>
        <dbReference type="ARBA" id="ARBA00022555"/>
    </source>
</evidence>
<reference evidence="16 17" key="2">
    <citation type="submission" date="2020-03" db="EMBL/GenBank/DDBJ databases">
        <authorList>
            <person name="Ichikawa N."/>
            <person name="Kimura A."/>
            <person name="Kitahashi Y."/>
            <person name="Uohara A."/>
        </authorList>
    </citation>
    <scope>NUCLEOTIDE SEQUENCE [LARGE SCALE GENOMIC DNA]</scope>
    <source>
        <strain evidence="16 17">NBRC 105367</strain>
    </source>
</reference>
<dbReference type="InterPro" id="IPR018164">
    <property type="entry name" value="Ala-tRNA-synth_IIc_N"/>
</dbReference>
<dbReference type="SUPFAM" id="SSF55681">
    <property type="entry name" value="Class II aaRS and biotin synthetases"/>
    <property type="match status" value="1"/>
</dbReference>
<protein>
    <recommendedName>
        <fullName evidence="13">Alanine--tRNA ligase</fullName>
        <ecNumber evidence="13">6.1.1.7</ecNumber>
    </recommendedName>
    <alternativeName>
        <fullName evidence="13">Alanyl-tRNA synthetase</fullName>
        <shortName evidence="13">AlaRS</shortName>
    </alternativeName>
</protein>
<dbReference type="Pfam" id="PF01411">
    <property type="entry name" value="tRNA-synt_2c"/>
    <property type="match status" value="1"/>
</dbReference>
<dbReference type="PRINTS" id="PR00980">
    <property type="entry name" value="TRNASYNTHALA"/>
</dbReference>
<dbReference type="FunFam" id="3.30.980.10:FF:000004">
    <property type="entry name" value="Alanine--tRNA ligase, cytoplasmic"/>
    <property type="match status" value="1"/>
</dbReference>
<dbReference type="PROSITE" id="PS50860">
    <property type="entry name" value="AA_TRNA_LIGASE_II_ALA"/>
    <property type="match status" value="1"/>
</dbReference>
<keyword evidence="5 13" id="KW-0547">Nucleotide-binding</keyword>
<evidence type="ECO:0000256" key="13">
    <source>
        <dbReference type="HAMAP-Rule" id="MF_00036"/>
    </source>
</evidence>
<organism evidence="16 17">
    <name type="scientific">Phytohabitans suffuscus</name>
    <dbReference type="NCBI Taxonomy" id="624315"/>
    <lineage>
        <taxon>Bacteria</taxon>
        <taxon>Bacillati</taxon>
        <taxon>Actinomycetota</taxon>
        <taxon>Actinomycetes</taxon>
        <taxon>Micromonosporales</taxon>
        <taxon>Micromonosporaceae</taxon>
    </lineage>
</organism>
<evidence type="ECO:0000256" key="12">
    <source>
        <dbReference type="ARBA" id="ARBA00048300"/>
    </source>
</evidence>
<dbReference type="GO" id="GO:0008270">
    <property type="term" value="F:zinc ion binding"/>
    <property type="evidence" value="ECO:0007669"/>
    <property type="project" value="UniProtKB-UniRule"/>
</dbReference>
<dbReference type="RefSeq" id="WP_173160447.1">
    <property type="nucleotide sequence ID" value="NZ_AP022871.1"/>
</dbReference>
<dbReference type="GO" id="GO:0002161">
    <property type="term" value="F:aminoacyl-tRNA deacylase activity"/>
    <property type="evidence" value="ECO:0007669"/>
    <property type="project" value="TreeGrafter"/>
</dbReference>
<dbReference type="InterPro" id="IPR023033">
    <property type="entry name" value="Ala_tRNA_ligase_euk/bac"/>
</dbReference>
<dbReference type="SMART" id="SM00863">
    <property type="entry name" value="tRNA_SAD"/>
    <property type="match status" value="1"/>
</dbReference>
<feature type="binding site" evidence="13">
    <location>
        <position position="685"/>
    </location>
    <ligand>
        <name>Zn(2+)</name>
        <dbReference type="ChEBI" id="CHEBI:29105"/>
    </ligand>
</feature>
<feature type="coiled-coil region" evidence="14">
    <location>
        <begin position="751"/>
        <end position="778"/>
    </location>
</feature>
<dbReference type="AlphaFoldDB" id="A0A6F8YRL3"/>
<evidence type="ECO:0000256" key="1">
    <source>
        <dbReference type="ARBA" id="ARBA00008226"/>
    </source>
</evidence>
<keyword evidence="17" id="KW-1185">Reference proteome</keyword>
<evidence type="ECO:0000256" key="10">
    <source>
        <dbReference type="ARBA" id="ARBA00023146"/>
    </source>
</evidence>
<evidence type="ECO:0000256" key="11">
    <source>
        <dbReference type="ARBA" id="ARBA00024779"/>
    </source>
</evidence>
<dbReference type="HAMAP" id="MF_00036_B">
    <property type="entry name" value="Ala_tRNA_synth_B"/>
    <property type="match status" value="1"/>
</dbReference>
<dbReference type="Gene3D" id="2.40.30.130">
    <property type="match status" value="1"/>
</dbReference>
<keyword evidence="6 13" id="KW-0862">Zinc</keyword>
<dbReference type="GO" id="GO:0004813">
    <property type="term" value="F:alanine-tRNA ligase activity"/>
    <property type="evidence" value="ECO:0007669"/>
    <property type="project" value="UniProtKB-UniRule"/>
</dbReference>
<comment type="function">
    <text evidence="11 13">Catalyzes the attachment of alanine to tRNA(Ala) in a two-step reaction: alanine is first activated by ATP to form Ala-AMP and then transferred to the acceptor end of tRNA(Ala). Also edits incorrectly charged Ser-tRNA(Ala) and Gly-tRNA(Ala) via its editing domain.</text>
</comment>
<dbReference type="Gene3D" id="3.30.930.10">
    <property type="entry name" value="Bira Bifunctional Protein, Domain 2"/>
    <property type="match status" value="1"/>
</dbReference>
<dbReference type="InterPro" id="IPR012947">
    <property type="entry name" value="tRNA_SAD"/>
</dbReference>
<dbReference type="GO" id="GO:0006419">
    <property type="term" value="P:alanyl-tRNA aminoacylation"/>
    <property type="evidence" value="ECO:0007669"/>
    <property type="project" value="UniProtKB-UniRule"/>
</dbReference>
<dbReference type="InterPro" id="IPR018165">
    <property type="entry name" value="Ala-tRNA-synth_IIc_core"/>
</dbReference>
<feature type="binding site" evidence="13">
    <location>
        <position position="586"/>
    </location>
    <ligand>
        <name>Zn(2+)</name>
        <dbReference type="ChEBI" id="CHEBI:29105"/>
    </ligand>
</feature>
<dbReference type="SUPFAM" id="SSF50447">
    <property type="entry name" value="Translation proteins"/>
    <property type="match status" value="1"/>
</dbReference>
<dbReference type="Proteomes" id="UP000503011">
    <property type="component" value="Chromosome"/>
</dbReference>
<accession>A0A6F8YRL3</accession>
<dbReference type="InterPro" id="IPR018162">
    <property type="entry name" value="Ala-tRNA-ligase_IIc_anticod-bd"/>
</dbReference>
<keyword evidence="2 13" id="KW-0820">tRNA-binding</keyword>
<dbReference type="InterPro" id="IPR045864">
    <property type="entry name" value="aa-tRNA-synth_II/BPL/LPL"/>
</dbReference>
<dbReference type="CDD" id="cd00673">
    <property type="entry name" value="AlaRS_core"/>
    <property type="match status" value="1"/>
</dbReference>
<comment type="catalytic activity">
    <reaction evidence="12 13">
        <text>tRNA(Ala) + L-alanine + ATP = L-alanyl-tRNA(Ala) + AMP + diphosphate</text>
        <dbReference type="Rhea" id="RHEA:12540"/>
        <dbReference type="Rhea" id="RHEA-COMP:9657"/>
        <dbReference type="Rhea" id="RHEA-COMP:9923"/>
        <dbReference type="ChEBI" id="CHEBI:30616"/>
        <dbReference type="ChEBI" id="CHEBI:33019"/>
        <dbReference type="ChEBI" id="CHEBI:57972"/>
        <dbReference type="ChEBI" id="CHEBI:78442"/>
        <dbReference type="ChEBI" id="CHEBI:78497"/>
        <dbReference type="ChEBI" id="CHEBI:456215"/>
        <dbReference type="EC" id="6.1.1.7"/>
    </reaction>
</comment>
<keyword evidence="10 13" id="KW-0030">Aminoacyl-tRNA synthetase</keyword>
<dbReference type="PANTHER" id="PTHR11777">
    <property type="entry name" value="ALANYL-TRNA SYNTHETASE"/>
    <property type="match status" value="1"/>
</dbReference>
<gene>
    <name evidence="16" type="primary">alaS_1</name>
    <name evidence="13" type="synonym">alaS</name>
    <name evidence="16" type="ORF">Psuf_061380</name>
</gene>
<dbReference type="GO" id="GO:0005829">
    <property type="term" value="C:cytosol"/>
    <property type="evidence" value="ECO:0007669"/>
    <property type="project" value="TreeGrafter"/>
</dbReference>
<dbReference type="InterPro" id="IPR002318">
    <property type="entry name" value="Ala-tRNA-lgiase_IIc"/>
</dbReference>
<evidence type="ECO:0000256" key="4">
    <source>
        <dbReference type="ARBA" id="ARBA00022723"/>
    </source>
</evidence>
<dbReference type="Gene3D" id="3.30.980.10">
    <property type="entry name" value="Threonyl-trna Synthetase, Chain A, domain 2"/>
    <property type="match status" value="1"/>
</dbReference>
<evidence type="ECO:0000259" key="15">
    <source>
        <dbReference type="PROSITE" id="PS50860"/>
    </source>
</evidence>
<evidence type="ECO:0000256" key="14">
    <source>
        <dbReference type="SAM" id="Coils"/>
    </source>
</evidence>
<dbReference type="FunFam" id="3.30.930.10:FF:000004">
    <property type="entry name" value="Alanine--tRNA ligase"/>
    <property type="match status" value="1"/>
</dbReference>
<dbReference type="NCBIfam" id="TIGR00344">
    <property type="entry name" value="alaS"/>
    <property type="match status" value="1"/>
</dbReference>
<reference evidence="16 17" key="1">
    <citation type="submission" date="2020-03" db="EMBL/GenBank/DDBJ databases">
        <title>Whole genome shotgun sequence of Phytohabitans suffuscus NBRC 105367.</title>
        <authorList>
            <person name="Komaki H."/>
            <person name="Tamura T."/>
        </authorList>
    </citation>
    <scope>NUCLEOTIDE SEQUENCE [LARGE SCALE GENOMIC DNA]</scope>
    <source>
        <strain evidence="16 17">NBRC 105367</strain>
    </source>
</reference>
<dbReference type="InterPro" id="IPR050058">
    <property type="entry name" value="Ala-tRNA_ligase"/>
</dbReference>
<dbReference type="InterPro" id="IPR009000">
    <property type="entry name" value="Transl_B-barrel_sf"/>
</dbReference>
<keyword evidence="14" id="KW-0175">Coiled coil</keyword>
<evidence type="ECO:0000256" key="7">
    <source>
        <dbReference type="ARBA" id="ARBA00022840"/>
    </source>
</evidence>
<evidence type="ECO:0000256" key="9">
    <source>
        <dbReference type="ARBA" id="ARBA00022917"/>
    </source>
</evidence>
<keyword evidence="4 13" id="KW-0479">Metal-binding</keyword>
<dbReference type="SUPFAM" id="SSF101353">
    <property type="entry name" value="Putative anticodon-binding domain of alanyl-tRNA synthetase (AlaRS)"/>
    <property type="match status" value="1"/>
</dbReference>
<comment type="similarity">
    <text evidence="1 13">Belongs to the class-II aminoacyl-tRNA synthetase family.</text>
</comment>
<dbReference type="KEGG" id="psuu:Psuf_061380"/>
<keyword evidence="7 13" id="KW-0067">ATP-binding</keyword>
<keyword evidence="13" id="KW-0963">Cytoplasm</keyword>
<dbReference type="GO" id="GO:0005524">
    <property type="term" value="F:ATP binding"/>
    <property type="evidence" value="ECO:0007669"/>
    <property type="project" value="UniProtKB-UniRule"/>
</dbReference>
<proteinExistence type="inferred from homology"/>
<evidence type="ECO:0000256" key="3">
    <source>
        <dbReference type="ARBA" id="ARBA00022598"/>
    </source>
</evidence>
<evidence type="ECO:0000256" key="6">
    <source>
        <dbReference type="ARBA" id="ARBA00022833"/>
    </source>
</evidence>
<dbReference type="EC" id="6.1.1.7" evidence="13"/>
<dbReference type="Gene3D" id="3.30.54.20">
    <property type="match status" value="1"/>
</dbReference>
<dbReference type="EMBL" id="AP022871">
    <property type="protein sequence ID" value="BCB88825.1"/>
    <property type="molecule type" value="Genomic_DNA"/>
</dbReference>
<evidence type="ECO:0000313" key="17">
    <source>
        <dbReference type="Proteomes" id="UP000503011"/>
    </source>
</evidence>
<dbReference type="FunFam" id="3.30.54.20:FF:000001">
    <property type="entry name" value="Alanine--tRNA ligase"/>
    <property type="match status" value="1"/>
</dbReference>